<dbReference type="GO" id="GO:0005743">
    <property type="term" value="C:mitochondrial inner membrane"/>
    <property type="evidence" value="ECO:0007669"/>
    <property type="project" value="UniProtKB-SubCell"/>
</dbReference>
<dbReference type="EMBL" id="KI913954">
    <property type="protein sequence ID" value="ETW07907.1"/>
    <property type="molecule type" value="Genomic_DNA"/>
</dbReference>
<organism evidence="8">
    <name type="scientific">Aphanomyces invadans</name>
    <dbReference type="NCBI Taxonomy" id="157072"/>
    <lineage>
        <taxon>Eukaryota</taxon>
        <taxon>Sar</taxon>
        <taxon>Stramenopiles</taxon>
        <taxon>Oomycota</taxon>
        <taxon>Saprolegniomycetes</taxon>
        <taxon>Saprolegniales</taxon>
        <taxon>Verrucalvaceae</taxon>
        <taxon>Aphanomyces</taxon>
    </lineage>
</organism>
<keyword evidence="3" id="KW-0999">Mitochondrion inner membrane</keyword>
<dbReference type="InterPro" id="IPR039205">
    <property type="entry name" value="NDUFA11"/>
</dbReference>
<evidence type="ECO:0000256" key="7">
    <source>
        <dbReference type="SAM" id="Phobius"/>
    </source>
</evidence>
<gene>
    <name evidence="8" type="ORF">H310_02315</name>
</gene>
<dbReference type="PANTHER" id="PTHR21382">
    <property type="entry name" value="NADH-UBIQUINONE OXIDOREDUCTASE SUBUNIT"/>
    <property type="match status" value="1"/>
</dbReference>
<evidence type="ECO:0000256" key="3">
    <source>
        <dbReference type="ARBA" id="ARBA00022792"/>
    </source>
</evidence>
<dbReference type="RefSeq" id="XP_008864000.1">
    <property type="nucleotide sequence ID" value="XM_008865778.1"/>
</dbReference>
<sequence length="144" mass="15141">MDSLNPGQKVALFTAAGAFGGAAVGSVESVWRIPRLGQELPSFAKQLRGIGGRSVAFGSASFLFAAGEHVAHSIRSNDDVWNPFIGGLVAGVVPAVVKQNALWGLGAGIAVGTTMAFAHYFESGDSNKTPLEKWASRYDYLKKD</sequence>
<proteinExistence type="predicted"/>
<accession>A0A024UQ26</accession>
<dbReference type="GO" id="GO:0006120">
    <property type="term" value="P:mitochondrial electron transport, NADH to ubiquinone"/>
    <property type="evidence" value="ECO:0007669"/>
    <property type="project" value="InterPro"/>
</dbReference>
<evidence type="ECO:0000256" key="6">
    <source>
        <dbReference type="ARBA" id="ARBA00023136"/>
    </source>
</evidence>
<dbReference type="GO" id="GO:0045271">
    <property type="term" value="C:respiratory chain complex I"/>
    <property type="evidence" value="ECO:0007669"/>
    <property type="project" value="InterPro"/>
</dbReference>
<dbReference type="OrthoDB" id="1913277at2759"/>
<evidence type="ECO:0000256" key="1">
    <source>
        <dbReference type="ARBA" id="ARBA00004448"/>
    </source>
</evidence>
<evidence type="ECO:0000256" key="4">
    <source>
        <dbReference type="ARBA" id="ARBA00022989"/>
    </source>
</evidence>
<evidence type="ECO:0000256" key="5">
    <source>
        <dbReference type="ARBA" id="ARBA00023128"/>
    </source>
</evidence>
<dbReference type="VEuPathDB" id="FungiDB:H310_02315"/>
<keyword evidence="6 7" id="KW-0472">Membrane</keyword>
<dbReference type="PANTHER" id="PTHR21382:SF1">
    <property type="entry name" value="NADH DEHYDROGENASE [UBIQUINONE] 1 ALPHA SUBCOMPLEX SUBUNIT 11"/>
    <property type="match status" value="1"/>
</dbReference>
<reference evidence="8" key="1">
    <citation type="submission" date="2013-12" db="EMBL/GenBank/DDBJ databases">
        <title>The Genome Sequence of Aphanomyces invadans NJM9701.</title>
        <authorList>
            <consortium name="The Broad Institute Genomics Platform"/>
            <person name="Russ C."/>
            <person name="Tyler B."/>
            <person name="van West P."/>
            <person name="Dieguez-Uribeondo J."/>
            <person name="Young S.K."/>
            <person name="Zeng Q."/>
            <person name="Gargeya S."/>
            <person name="Fitzgerald M."/>
            <person name="Abouelleil A."/>
            <person name="Alvarado L."/>
            <person name="Chapman S.B."/>
            <person name="Gainer-Dewar J."/>
            <person name="Goldberg J."/>
            <person name="Griggs A."/>
            <person name="Gujja S."/>
            <person name="Hansen M."/>
            <person name="Howarth C."/>
            <person name="Imamovic A."/>
            <person name="Ireland A."/>
            <person name="Larimer J."/>
            <person name="McCowan C."/>
            <person name="Murphy C."/>
            <person name="Pearson M."/>
            <person name="Poon T.W."/>
            <person name="Priest M."/>
            <person name="Roberts A."/>
            <person name="Saif S."/>
            <person name="Shea T."/>
            <person name="Sykes S."/>
            <person name="Wortman J."/>
            <person name="Nusbaum C."/>
            <person name="Birren B."/>
        </authorList>
    </citation>
    <scope>NUCLEOTIDE SEQUENCE [LARGE SCALE GENOMIC DNA]</scope>
    <source>
        <strain evidence="8">NJM9701</strain>
    </source>
</reference>
<feature type="transmembrane region" description="Helical" evidence="7">
    <location>
        <begin position="12"/>
        <end position="33"/>
    </location>
</feature>
<dbReference type="GeneID" id="20079365"/>
<keyword evidence="5" id="KW-0496">Mitochondrion</keyword>
<dbReference type="Pfam" id="PF02466">
    <property type="entry name" value="Tim17"/>
    <property type="match status" value="1"/>
</dbReference>
<evidence type="ECO:0008006" key="9">
    <source>
        <dbReference type="Google" id="ProtNLM"/>
    </source>
</evidence>
<dbReference type="STRING" id="157072.A0A024UQ26"/>
<keyword evidence="2 7" id="KW-0812">Transmembrane</keyword>
<keyword evidence="4 7" id="KW-1133">Transmembrane helix</keyword>
<comment type="subcellular location">
    <subcellularLocation>
        <location evidence="1">Mitochondrion inner membrane</location>
        <topology evidence="1">Multi-pass membrane protein</topology>
    </subcellularLocation>
</comment>
<protein>
    <recommendedName>
        <fullName evidence="9">NADH dehydrogenase [ubiquinone] 1 alpha subcomplex subunit 11</fullName>
    </recommendedName>
</protein>
<dbReference type="eggNOG" id="ENOG502S4BG">
    <property type="taxonomic scope" value="Eukaryota"/>
</dbReference>
<feature type="transmembrane region" description="Helical" evidence="7">
    <location>
        <begin position="102"/>
        <end position="121"/>
    </location>
</feature>
<name>A0A024UQ26_9STRA</name>
<evidence type="ECO:0000313" key="8">
    <source>
        <dbReference type="EMBL" id="ETW07907.1"/>
    </source>
</evidence>
<dbReference type="AlphaFoldDB" id="A0A024UQ26"/>
<evidence type="ECO:0000256" key="2">
    <source>
        <dbReference type="ARBA" id="ARBA00022692"/>
    </source>
</evidence>